<dbReference type="Gene3D" id="1.20.1050.10">
    <property type="match status" value="1"/>
</dbReference>
<dbReference type="PANTHER" id="PTHR43969">
    <property type="entry name" value="GLUTATHIONE S TRANSFERASE D10, ISOFORM A-RELATED"/>
    <property type="match status" value="1"/>
</dbReference>
<sequence length="232" mass="26732">MPAILYKANASPPARAVMMLIDILGLKHIEQRNLNPVLREQDEPEIKKKNPMRTIPMLDEGDFWLADSHAIMIYLLEKYGKPEHSQLYPVDSRKRATINQRLFFDCGVLFERLRAVMAPTYIGRLTEMSKAMIRNIVDAYSTLEDYLSENLYMASDVVTIADLSLVSTMATLVGLVPIDEKRFPKLNQWYDNMNKTDYCKKINISGGKEHSDGLKAMMENTKYYQQRQTSKL</sequence>
<gene>
    <name evidence="4" type="primary">GSTe6</name>
</gene>
<dbReference type="PROSITE" id="PS50405">
    <property type="entry name" value="GST_CTER"/>
    <property type="match status" value="1"/>
</dbReference>
<accession>A0A9E9GGW1</accession>
<dbReference type="InterPro" id="IPR010987">
    <property type="entry name" value="Glutathione-S-Trfase_C-like"/>
</dbReference>
<dbReference type="SFLD" id="SFLDS00019">
    <property type="entry name" value="Glutathione_Transferase_(cytos"/>
    <property type="match status" value="1"/>
</dbReference>
<protein>
    <submittedName>
        <fullName evidence="4">Glutathione S-transferase</fullName>
    </submittedName>
</protein>
<evidence type="ECO:0000256" key="1">
    <source>
        <dbReference type="ARBA" id="ARBA00011738"/>
    </source>
</evidence>
<dbReference type="SFLD" id="SFLDG01153">
    <property type="entry name" value="Main.4:_Theta-like"/>
    <property type="match status" value="1"/>
</dbReference>
<dbReference type="InterPro" id="IPR040079">
    <property type="entry name" value="Glutathione_S-Trfase"/>
</dbReference>
<reference evidence="4" key="1">
    <citation type="submission" date="2022-02" db="EMBL/GenBank/DDBJ databases">
        <authorList>
            <person name="Rao X."/>
        </authorList>
    </citation>
    <scope>NUCLEOTIDE SEQUENCE</scope>
</reference>
<dbReference type="InterPro" id="IPR036282">
    <property type="entry name" value="Glutathione-S-Trfase_C_sf"/>
</dbReference>
<dbReference type="SUPFAM" id="SSF52833">
    <property type="entry name" value="Thioredoxin-like"/>
    <property type="match status" value="1"/>
</dbReference>
<name>A0A9E9GGW1_MYTSE</name>
<dbReference type="GO" id="GO:0004364">
    <property type="term" value="F:glutathione transferase activity"/>
    <property type="evidence" value="ECO:0007669"/>
    <property type="project" value="TreeGrafter"/>
</dbReference>
<dbReference type="EMBL" id="OM867762">
    <property type="protein sequence ID" value="WAS27857.1"/>
    <property type="molecule type" value="mRNA"/>
</dbReference>
<comment type="subunit">
    <text evidence="1">Homodimer.</text>
</comment>
<dbReference type="PANTHER" id="PTHR43969:SF9">
    <property type="entry name" value="GLUTATHIONE S TRANSFERASE D10, ISOFORM A-RELATED"/>
    <property type="match status" value="1"/>
</dbReference>
<dbReference type="Pfam" id="PF13417">
    <property type="entry name" value="GST_N_3"/>
    <property type="match status" value="1"/>
</dbReference>
<feature type="domain" description="GST N-terminal" evidence="2">
    <location>
        <begin position="1"/>
        <end position="83"/>
    </location>
</feature>
<dbReference type="SFLD" id="SFLDG00358">
    <property type="entry name" value="Main_(cytGST)"/>
    <property type="match status" value="1"/>
</dbReference>
<evidence type="ECO:0000259" key="3">
    <source>
        <dbReference type="PROSITE" id="PS50405"/>
    </source>
</evidence>
<dbReference type="InterPro" id="IPR036249">
    <property type="entry name" value="Thioredoxin-like_sf"/>
</dbReference>
<evidence type="ECO:0000313" key="4">
    <source>
        <dbReference type="EMBL" id="WAS27857.1"/>
    </source>
</evidence>
<feature type="domain" description="GST C-terminal" evidence="3">
    <location>
        <begin position="91"/>
        <end position="214"/>
    </location>
</feature>
<dbReference type="PROSITE" id="PS50404">
    <property type="entry name" value="GST_NTER"/>
    <property type="match status" value="1"/>
</dbReference>
<dbReference type="AlphaFoldDB" id="A0A9E9GGW1"/>
<dbReference type="Pfam" id="PF00043">
    <property type="entry name" value="GST_C"/>
    <property type="match status" value="1"/>
</dbReference>
<dbReference type="SUPFAM" id="SSF47616">
    <property type="entry name" value="GST C-terminal domain-like"/>
    <property type="match status" value="1"/>
</dbReference>
<dbReference type="Gene3D" id="3.40.30.10">
    <property type="entry name" value="Glutaredoxin"/>
    <property type="match status" value="1"/>
</dbReference>
<evidence type="ECO:0000259" key="2">
    <source>
        <dbReference type="PROSITE" id="PS50404"/>
    </source>
</evidence>
<proteinExistence type="evidence at transcript level"/>
<dbReference type="InterPro" id="IPR004045">
    <property type="entry name" value="Glutathione_S-Trfase_N"/>
</dbReference>
<organism evidence="4">
    <name type="scientific">Mythimna separata</name>
    <name type="common">Oriental armyworm</name>
    <name type="synonym">Pseudaletia separata</name>
    <dbReference type="NCBI Taxonomy" id="271217"/>
    <lineage>
        <taxon>Eukaryota</taxon>
        <taxon>Metazoa</taxon>
        <taxon>Ecdysozoa</taxon>
        <taxon>Arthropoda</taxon>
        <taxon>Hexapoda</taxon>
        <taxon>Insecta</taxon>
        <taxon>Pterygota</taxon>
        <taxon>Neoptera</taxon>
        <taxon>Endopterygota</taxon>
        <taxon>Lepidoptera</taxon>
        <taxon>Glossata</taxon>
        <taxon>Ditrysia</taxon>
        <taxon>Noctuoidea</taxon>
        <taxon>Noctuidae</taxon>
        <taxon>Noctuinae</taxon>
        <taxon>Hadenini</taxon>
        <taxon>Mythimna</taxon>
    </lineage>
</organism>
<dbReference type="FunFam" id="1.20.1050.10:FF:000007">
    <property type="entry name" value="Glutathione S-transferase 1-1"/>
    <property type="match status" value="1"/>
</dbReference>
<dbReference type="CDD" id="cd03177">
    <property type="entry name" value="GST_C_Delta_Epsilon"/>
    <property type="match status" value="1"/>
</dbReference>
<dbReference type="GO" id="GO:0006749">
    <property type="term" value="P:glutathione metabolic process"/>
    <property type="evidence" value="ECO:0007669"/>
    <property type="project" value="TreeGrafter"/>
</dbReference>
<dbReference type="InterPro" id="IPR004046">
    <property type="entry name" value="GST_C"/>
</dbReference>